<evidence type="ECO:0000313" key="2">
    <source>
        <dbReference type="EMBL" id="AKE59025.1"/>
    </source>
</evidence>
<dbReference type="AlphaFoldDB" id="A0A0F6RF13"/>
<evidence type="ECO:0000256" key="1">
    <source>
        <dbReference type="SAM" id="Phobius"/>
    </source>
</evidence>
<feature type="transmembrane region" description="Helical" evidence="1">
    <location>
        <begin position="6"/>
        <end position="25"/>
    </location>
</feature>
<organism evidence="2 3">
    <name type="scientific">Citrobacter amalonaticus Y19</name>
    <dbReference type="NCBI Taxonomy" id="1261127"/>
    <lineage>
        <taxon>Bacteria</taxon>
        <taxon>Pseudomonadati</taxon>
        <taxon>Pseudomonadota</taxon>
        <taxon>Gammaproteobacteria</taxon>
        <taxon>Enterobacterales</taxon>
        <taxon>Enterobacteriaceae</taxon>
        <taxon>Citrobacter</taxon>
    </lineage>
</organism>
<dbReference type="Proteomes" id="UP000034085">
    <property type="component" value="Chromosome"/>
</dbReference>
<dbReference type="HOGENOM" id="CLU_171673_1_0_6"/>
<proteinExistence type="predicted"/>
<gene>
    <name evidence="2" type="ORF">F384_10725</name>
</gene>
<evidence type="ECO:0000313" key="3">
    <source>
        <dbReference type="Proteomes" id="UP000034085"/>
    </source>
</evidence>
<dbReference type="OrthoDB" id="6455699at2"/>
<dbReference type="EMBL" id="CP011132">
    <property type="protein sequence ID" value="AKE59025.1"/>
    <property type="molecule type" value="Genomic_DNA"/>
</dbReference>
<reference evidence="2 3" key="1">
    <citation type="journal article" date="2013" name="Appl. Microbiol. Biotechnol.">
        <title>Glycerol assimilation and production of 1,3-propanediol by Citrobacter amalonaticus Y19.</title>
        <authorList>
            <person name="Ainala S.K."/>
            <person name="Ashok S."/>
            <person name="Ko Y."/>
            <person name="Park S."/>
        </authorList>
    </citation>
    <scope>NUCLEOTIDE SEQUENCE [LARGE SCALE GENOMIC DNA]</scope>
    <source>
        <strain evidence="2 3">Y19</strain>
    </source>
</reference>
<dbReference type="KEGG" id="cama:F384_10725"/>
<keyword evidence="1" id="KW-1133">Transmembrane helix</keyword>
<dbReference type="InterPro" id="IPR008473">
    <property type="entry name" value="Phage_holin_3_7"/>
</dbReference>
<keyword evidence="1" id="KW-0812">Transmembrane</keyword>
<keyword evidence="1" id="KW-0472">Membrane</keyword>
<feature type="transmembrane region" description="Helical" evidence="1">
    <location>
        <begin position="37"/>
        <end position="56"/>
    </location>
</feature>
<protein>
    <submittedName>
        <fullName evidence="2">Membrane protein</fullName>
    </submittedName>
</protein>
<sequence length="93" mass="10643">MVTNDPSAMINALICAVIVLVLMFYQRDGARHRPMVSMLAYFVVLVYASIPFRYLFGLYQESHWMVVIVNLIICAIVLRARGNLARLINILQK</sequence>
<feature type="transmembrane region" description="Helical" evidence="1">
    <location>
        <begin position="62"/>
        <end position="80"/>
    </location>
</feature>
<dbReference type="PATRIC" id="fig|1261127.3.peg.2235"/>
<dbReference type="RefSeq" id="WP_046481449.1">
    <property type="nucleotide sequence ID" value="NZ_CP011132.1"/>
</dbReference>
<name>A0A0F6RF13_CITAM</name>
<accession>A0A0F6RF13</accession>
<dbReference type="Pfam" id="PF05449">
    <property type="entry name" value="Phage_holin_3_7"/>
    <property type="match status" value="1"/>
</dbReference>